<name>A0A0R3LS91_9BRAD</name>
<dbReference type="AlphaFoldDB" id="A0A0R3LS91"/>
<keyword evidence="2" id="KW-1185">Reference proteome</keyword>
<evidence type="ECO:0000313" key="1">
    <source>
        <dbReference type="EMBL" id="KRR10491.1"/>
    </source>
</evidence>
<accession>A0A0R3LS91</accession>
<organism evidence="1 2">
    <name type="scientific">Bradyrhizobium jicamae</name>
    <dbReference type="NCBI Taxonomy" id="280332"/>
    <lineage>
        <taxon>Bacteria</taxon>
        <taxon>Pseudomonadati</taxon>
        <taxon>Pseudomonadota</taxon>
        <taxon>Alphaproteobacteria</taxon>
        <taxon>Hyphomicrobiales</taxon>
        <taxon>Nitrobacteraceae</taxon>
        <taxon>Bradyrhizobium</taxon>
    </lineage>
</organism>
<protein>
    <submittedName>
        <fullName evidence="1">Uncharacterized protein</fullName>
    </submittedName>
</protein>
<comment type="caution">
    <text evidence="1">The sequence shown here is derived from an EMBL/GenBank/DDBJ whole genome shotgun (WGS) entry which is preliminary data.</text>
</comment>
<gene>
    <name evidence="1" type="ORF">CQ12_10595</name>
</gene>
<dbReference type="STRING" id="280332.CQ12_10595"/>
<dbReference type="Proteomes" id="UP000050863">
    <property type="component" value="Unassembled WGS sequence"/>
</dbReference>
<proteinExistence type="predicted"/>
<reference evidence="1 2" key="1">
    <citation type="submission" date="2014-03" db="EMBL/GenBank/DDBJ databases">
        <title>Bradyrhizobium valentinum sp. nov., isolated from effective nodules of Lupinus mariae-josephae, a lupine endemic of basic-lime soils in Eastern Spain.</title>
        <authorList>
            <person name="Duran D."/>
            <person name="Rey L."/>
            <person name="Navarro A."/>
            <person name="Busquets A."/>
            <person name="Imperial J."/>
            <person name="Ruiz-Argueso T."/>
        </authorList>
    </citation>
    <scope>NUCLEOTIDE SEQUENCE [LARGE SCALE GENOMIC DNA]</scope>
    <source>
        <strain evidence="1 2">PAC68</strain>
    </source>
</reference>
<evidence type="ECO:0000313" key="2">
    <source>
        <dbReference type="Proteomes" id="UP000050863"/>
    </source>
</evidence>
<sequence>MIMCVALIRGHGQVGTAVVGVIALSMINVSRYAVIQSPFGSVHIKVVAAKPIALVEITAPTPPVEGSCE</sequence>
<dbReference type="EMBL" id="LLXZ01000059">
    <property type="protein sequence ID" value="KRR10491.1"/>
    <property type="molecule type" value="Genomic_DNA"/>
</dbReference>